<keyword evidence="3" id="KW-0808">Transferase</keyword>
<dbReference type="Pfam" id="PF17919">
    <property type="entry name" value="RT_RNaseH_2"/>
    <property type="match status" value="1"/>
</dbReference>
<dbReference type="InterPro" id="IPR000477">
    <property type="entry name" value="RT_dom"/>
</dbReference>
<dbReference type="GO" id="GO:0003964">
    <property type="term" value="F:RNA-directed DNA polymerase activity"/>
    <property type="evidence" value="ECO:0007669"/>
    <property type="project" value="UniProtKB-KW"/>
</dbReference>
<evidence type="ECO:0000259" key="1">
    <source>
        <dbReference type="Pfam" id="PF00078"/>
    </source>
</evidence>
<dbReference type="PANTHER" id="PTHR33064">
    <property type="entry name" value="POL PROTEIN"/>
    <property type="match status" value="1"/>
</dbReference>
<dbReference type="Pfam" id="PF00078">
    <property type="entry name" value="RVT_1"/>
    <property type="match status" value="1"/>
</dbReference>
<dbReference type="Proteomes" id="UP000198211">
    <property type="component" value="Unassembled WGS sequence"/>
</dbReference>
<dbReference type="AlphaFoldDB" id="A0A225VZ51"/>
<proteinExistence type="predicted"/>
<keyword evidence="4" id="KW-1185">Reference proteome</keyword>
<gene>
    <name evidence="3" type="ORF">PHMEG_00016930</name>
</gene>
<evidence type="ECO:0000259" key="2">
    <source>
        <dbReference type="Pfam" id="PF17919"/>
    </source>
</evidence>
<dbReference type="OrthoDB" id="430238at2759"/>
<dbReference type="PANTHER" id="PTHR33064:SF37">
    <property type="entry name" value="RIBONUCLEASE H"/>
    <property type="match status" value="1"/>
</dbReference>
<dbReference type="InterPro" id="IPR043128">
    <property type="entry name" value="Rev_trsase/Diguanyl_cyclase"/>
</dbReference>
<dbReference type="CDD" id="cd01647">
    <property type="entry name" value="RT_LTR"/>
    <property type="match status" value="1"/>
</dbReference>
<organism evidence="3 4">
    <name type="scientific">Phytophthora megakarya</name>
    <dbReference type="NCBI Taxonomy" id="4795"/>
    <lineage>
        <taxon>Eukaryota</taxon>
        <taxon>Sar</taxon>
        <taxon>Stramenopiles</taxon>
        <taxon>Oomycota</taxon>
        <taxon>Peronosporomycetes</taxon>
        <taxon>Peronosporales</taxon>
        <taxon>Peronosporaceae</taxon>
        <taxon>Phytophthora</taxon>
    </lineage>
</organism>
<feature type="domain" description="Reverse transcriptase" evidence="1">
    <location>
        <begin position="8"/>
        <end position="165"/>
    </location>
</feature>
<dbReference type="InterPro" id="IPR041577">
    <property type="entry name" value="RT_RNaseH_2"/>
</dbReference>
<reference evidence="4" key="1">
    <citation type="submission" date="2017-03" db="EMBL/GenBank/DDBJ databases">
        <title>Phytopthora megakarya and P. palmivora, two closely related causual agents of cacao black pod achieved similar genome size and gene model numbers by different mechanisms.</title>
        <authorList>
            <person name="Ali S."/>
            <person name="Shao J."/>
            <person name="Larry D.J."/>
            <person name="Kronmiller B."/>
            <person name="Shen D."/>
            <person name="Strem M.D."/>
            <person name="Melnick R.L."/>
            <person name="Guiltinan M.J."/>
            <person name="Tyler B.M."/>
            <person name="Meinhardt L.W."/>
            <person name="Bailey B.A."/>
        </authorList>
    </citation>
    <scope>NUCLEOTIDE SEQUENCE [LARGE SCALE GENOMIC DNA]</scope>
    <source>
        <strain evidence="4">zdho120</strain>
    </source>
</reference>
<name>A0A225VZ51_9STRA</name>
<dbReference type="Gene3D" id="3.30.70.270">
    <property type="match status" value="3"/>
</dbReference>
<keyword evidence="3" id="KW-0695">RNA-directed DNA polymerase</keyword>
<sequence>MVNAVTAIMEYAMPLVDDLLTDMEGYLWFCLLDAASGFRAIMMSSRARNVSAFVCALGHFEWLRMPFSLKNAPMIYQRMIDNALRRSFVDDICFGSETFEGCLDTLPVFGRRSFVDDICFGRETFEGCLSILDRLLQRFTECRISVSFKKSIFVHPRVDFLSHTVSPDGIQADVKKMNSVAELPFPKTKKCIQSFLGALNYYSRFVQDFTVYAAALYQVKDEDFGGGENLNAAKRSFTILQQKVVEAPILRHFDRAKPVYVTLFANEWALSSTLLQKHDEKLHPVRFCGRVLKDAEMNYHPAEKEVLALLLLLKACYTQLVGRTIHVYTRFSTLDWVIQLSWRRQLYSDKAKIVNVDPYLRIQAGELVELPLRLRSSIHDKLGVTRRTKYISITNIGDEVLILHQDQRIGIWLAGDHVPRIPGFISIGSRRYMEWKNLALEATTDARSGDMEIKIPVAPAVERSEDETPRVILQRPKTTSIQCRKVEAGQDQDISDCLPSDKSPSETRPLDLASVANEESDLSSIADEDSISHVVTVKEALENLDQVTPGVWINQARRIWTSAGTQINITMNVCTTMKDAIYVDGQMAVLPEVPVTTEDVKIEDIQLYASDSQTPGEIDRLRQRIWKFRHLLIGKGNALPPAARGVVCDIDVGGARPIALKCRKLRIPITVGSPIVVIIKKNGVDIKLCIDYRLVNSLTQLMIYPMPLINDLLEDLESTL</sequence>
<accession>A0A225VZ51</accession>
<keyword evidence="3" id="KW-0548">Nucleotidyltransferase</keyword>
<dbReference type="Gene3D" id="3.10.10.10">
    <property type="entry name" value="HIV Type 1 Reverse Transcriptase, subunit A, domain 1"/>
    <property type="match status" value="2"/>
</dbReference>
<feature type="domain" description="Reverse transcriptase/retrotransposon-derived protein RNase H-like" evidence="2">
    <location>
        <begin position="233"/>
        <end position="327"/>
    </location>
</feature>
<evidence type="ECO:0000313" key="3">
    <source>
        <dbReference type="EMBL" id="OWZ10249.1"/>
    </source>
</evidence>
<dbReference type="SUPFAM" id="SSF56672">
    <property type="entry name" value="DNA/RNA polymerases"/>
    <property type="match status" value="2"/>
</dbReference>
<protein>
    <submittedName>
        <fullName evidence="3">Reverse transcriptase</fullName>
    </submittedName>
</protein>
<dbReference type="EMBL" id="NBNE01002508">
    <property type="protein sequence ID" value="OWZ10249.1"/>
    <property type="molecule type" value="Genomic_DNA"/>
</dbReference>
<comment type="caution">
    <text evidence="3">The sequence shown here is derived from an EMBL/GenBank/DDBJ whole genome shotgun (WGS) entry which is preliminary data.</text>
</comment>
<dbReference type="STRING" id="4795.A0A225VZ51"/>
<evidence type="ECO:0000313" key="4">
    <source>
        <dbReference type="Proteomes" id="UP000198211"/>
    </source>
</evidence>
<dbReference type="InterPro" id="IPR051320">
    <property type="entry name" value="Viral_Replic_Matur_Polypro"/>
</dbReference>
<dbReference type="InterPro" id="IPR043502">
    <property type="entry name" value="DNA/RNA_pol_sf"/>
</dbReference>